<dbReference type="InterPro" id="IPR000587">
    <property type="entry name" value="Creatinase_N"/>
</dbReference>
<name>A0ABN9Q1V1_9DINO</name>
<keyword evidence="4" id="KW-1185">Reference proteome</keyword>
<evidence type="ECO:0000259" key="2">
    <source>
        <dbReference type="Pfam" id="PF01321"/>
    </source>
</evidence>
<sequence length="167" mass="18391">MTAVATALLLTVLACLRVLAGAITHVDKGEQALVWFRGDSKQEVQSRILRAQGAMREAGLDALLLTTEANVRYFSGYHSPFWQSPTRPWFLVVAVNGNVTAVVPTIGDDGFRRSHVDRVFTWPSPRPEDEGVSLLQQVLADTVPRHGRVGAELGDHMVLRMPATDFQ</sequence>
<dbReference type="Gene3D" id="3.40.350.10">
    <property type="entry name" value="Creatinase/prolidase N-terminal domain"/>
    <property type="match status" value="1"/>
</dbReference>
<feature type="chain" id="PRO_5045746519" description="Creatinase N-terminal domain-containing protein" evidence="1">
    <location>
        <begin position="23"/>
        <end position="167"/>
    </location>
</feature>
<organism evidence="3 4">
    <name type="scientific">Prorocentrum cordatum</name>
    <dbReference type="NCBI Taxonomy" id="2364126"/>
    <lineage>
        <taxon>Eukaryota</taxon>
        <taxon>Sar</taxon>
        <taxon>Alveolata</taxon>
        <taxon>Dinophyceae</taxon>
        <taxon>Prorocentrales</taxon>
        <taxon>Prorocentraceae</taxon>
        <taxon>Prorocentrum</taxon>
    </lineage>
</organism>
<evidence type="ECO:0000313" key="4">
    <source>
        <dbReference type="Proteomes" id="UP001189429"/>
    </source>
</evidence>
<dbReference type="Pfam" id="PF01321">
    <property type="entry name" value="Creatinase_N"/>
    <property type="match status" value="1"/>
</dbReference>
<dbReference type="InterPro" id="IPR050659">
    <property type="entry name" value="Peptidase_M24B"/>
</dbReference>
<accession>A0ABN9Q1V1</accession>
<reference evidence="3" key="1">
    <citation type="submission" date="2023-10" db="EMBL/GenBank/DDBJ databases">
        <authorList>
            <person name="Chen Y."/>
            <person name="Shah S."/>
            <person name="Dougan E. K."/>
            <person name="Thang M."/>
            <person name="Chan C."/>
        </authorList>
    </citation>
    <scope>NUCLEOTIDE SEQUENCE [LARGE SCALE GENOMIC DNA]</scope>
</reference>
<evidence type="ECO:0000256" key="1">
    <source>
        <dbReference type="SAM" id="SignalP"/>
    </source>
</evidence>
<gene>
    <name evidence="3" type="ORF">PCOR1329_LOCUS8018</name>
</gene>
<feature type="domain" description="Creatinase N-terminal" evidence="2">
    <location>
        <begin position="47"/>
        <end position="153"/>
    </location>
</feature>
<dbReference type="EMBL" id="CAUYUJ010002194">
    <property type="protein sequence ID" value="CAK0799625.1"/>
    <property type="molecule type" value="Genomic_DNA"/>
</dbReference>
<dbReference type="Proteomes" id="UP001189429">
    <property type="component" value="Unassembled WGS sequence"/>
</dbReference>
<dbReference type="SUPFAM" id="SSF53092">
    <property type="entry name" value="Creatinase/prolidase N-terminal domain"/>
    <property type="match status" value="1"/>
</dbReference>
<protein>
    <recommendedName>
        <fullName evidence="2">Creatinase N-terminal domain-containing protein</fullName>
    </recommendedName>
</protein>
<dbReference type="InterPro" id="IPR029149">
    <property type="entry name" value="Creatin/AminoP/Spt16_N"/>
</dbReference>
<feature type="signal peptide" evidence="1">
    <location>
        <begin position="1"/>
        <end position="22"/>
    </location>
</feature>
<dbReference type="PANTHER" id="PTHR46112">
    <property type="entry name" value="AMINOPEPTIDASE"/>
    <property type="match status" value="1"/>
</dbReference>
<proteinExistence type="predicted"/>
<keyword evidence="1" id="KW-0732">Signal</keyword>
<comment type="caution">
    <text evidence="3">The sequence shown here is derived from an EMBL/GenBank/DDBJ whole genome shotgun (WGS) entry which is preliminary data.</text>
</comment>
<dbReference type="PANTHER" id="PTHR46112:SF2">
    <property type="entry name" value="XAA-PRO AMINOPEPTIDASE P-RELATED"/>
    <property type="match status" value="1"/>
</dbReference>
<evidence type="ECO:0000313" key="3">
    <source>
        <dbReference type="EMBL" id="CAK0799625.1"/>
    </source>
</evidence>